<feature type="binding site" evidence="19">
    <location>
        <begin position="10"/>
        <end position="17"/>
    </location>
    <ligand>
        <name>GTP</name>
        <dbReference type="ChEBI" id="CHEBI:37565"/>
    </ligand>
</feature>
<evidence type="ECO:0000313" key="21">
    <source>
        <dbReference type="Proteomes" id="UP000242645"/>
    </source>
</evidence>
<dbReference type="RefSeq" id="WP_096400045.1">
    <property type="nucleotide sequence ID" value="NZ_AP017368.1"/>
</dbReference>
<keyword evidence="14" id="KW-0067">ATP-binding</keyword>
<dbReference type="PANTHER" id="PTHR34848:SF1">
    <property type="entry name" value="BIFUNCTIONAL ADENOSYLCOBALAMIN BIOSYNTHESIS PROTEIN COBU"/>
    <property type="match status" value="1"/>
</dbReference>
<feature type="active site" description="GMP-histidine intermediate" evidence="18">
    <location>
        <position position="51"/>
    </location>
</feature>
<dbReference type="GO" id="GO:0005525">
    <property type="term" value="F:GTP binding"/>
    <property type="evidence" value="ECO:0007669"/>
    <property type="project" value="UniProtKB-KW"/>
</dbReference>
<evidence type="ECO:0000256" key="12">
    <source>
        <dbReference type="ARBA" id="ARBA00022741"/>
    </source>
</evidence>
<evidence type="ECO:0000256" key="7">
    <source>
        <dbReference type="ARBA" id="ARBA00007490"/>
    </source>
</evidence>
<dbReference type="AlphaFoldDB" id="A0A1J1DRK4"/>
<dbReference type="GO" id="GO:0008820">
    <property type="term" value="F:cobinamide phosphate guanylyltransferase activity"/>
    <property type="evidence" value="ECO:0007669"/>
    <property type="project" value="UniProtKB-EC"/>
</dbReference>
<comment type="catalytic activity">
    <reaction evidence="1">
        <text>adenosylcob(III)inamide + ATP = adenosylcob(III)inamide phosphate + ADP + H(+)</text>
        <dbReference type="Rhea" id="RHEA:15769"/>
        <dbReference type="ChEBI" id="CHEBI:2480"/>
        <dbReference type="ChEBI" id="CHEBI:15378"/>
        <dbReference type="ChEBI" id="CHEBI:30616"/>
        <dbReference type="ChEBI" id="CHEBI:58502"/>
        <dbReference type="ChEBI" id="CHEBI:456216"/>
        <dbReference type="EC" id="2.7.1.156"/>
    </reaction>
</comment>
<sequence>MKNSALLFVGGVRSGKSGLAVRWAERQAQRRLFLATCKPQDAEMAERVAAHRAERGVGWQCVEETMNPQGVLRALAAARSDDGPGVLLLDCVSMWVANMLTAGLTRDVALDKVAALAAYLVAVGIPIALVSSETGLGLVAPTSLGRQFQNALGRANQMLAGACGTVIFVSCGLPVALKGALPEELC</sequence>
<dbReference type="SUPFAM" id="SSF52540">
    <property type="entry name" value="P-loop containing nucleoside triphosphate hydrolases"/>
    <property type="match status" value="1"/>
</dbReference>
<dbReference type="OrthoDB" id="9788370at2"/>
<keyword evidence="10" id="KW-0169">Cobalamin biosynthesis</keyword>
<evidence type="ECO:0000256" key="14">
    <source>
        <dbReference type="ARBA" id="ARBA00022840"/>
    </source>
</evidence>
<keyword evidence="11 20" id="KW-0808">Transferase</keyword>
<reference evidence="20 21" key="1">
    <citation type="journal article" date="2017" name="ISME J.">
        <title>Genome of 'Ca. Desulfovibrio trichonymphae', an H2-oxidizing bacterium in a tripartite symbiotic system within a protist cell in the termite gut.</title>
        <authorList>
            <person name="Kuwahara H."/>
            <person name="Yuki M."/>
            <person name="Izawa K."/>
            <person name="Ohkuma M."/>
            <person name="Hongoh Y."/>
        </authorList>
    </citation>
    <scope>NUCLEOTIDE SEQUENCE [LARGE SCALE GENOMIC DNA]</scope>
    <source>
        <strain evidence="20 21">Rs-N31</strain>
    </source>
</reference>
<comment type="pathway">
    <text evidence="5">Cofactor biosynthesis; adenosylcobalamin biosynthesis; adenosylcobalamin from cob(II)yrinate a,c-diamide: step 6/7.</text>
</comment>
<evidence type="ECO:0000256" key="16">
    <source>
        <dbReference type="ARBA" id="ARBA00029570"/>
    </source>
</evidence>
<evidence type="ECO:0000256" key="3">
    <source>
        <dbReference type="ARBA" id="ARBA00001522"/>
    </source>
</evidence>
<comment type="catalytic activity">
    <reaction evidence="2">
        <text>adenosylcob(III)inamide phosphate + GTP + H(+) = adenosylcob(III)inamide-GDP + diphosphate</text>
        <dbReference type="Rhea" id="RHEA:22712"/>
        <dbReference type="ChEBI" id="CHEBI:15378"/>
        <dbReference type="ChEBI" id="CHEBI:33019"/>
        <dbReference type="ChEBI" id="CHEBI:37565"/>
        <dbReference type="ChEBI" id="CHEBI:58502"/>
        <dbReference type="ChEBI" id="CHEBI:60487"/>
        <dbReference type="EC" id="2.7.7.62"/>
    </reaction>
</comment>
<accession>A0A1J1DRK4</accession>
<evidence type="ECO:0000313" key="20">
    <source>
        <dbReference type="EMBL" id="BAV92474.1"/>
    </source>
</evidence>
<evidence type="ECO:0000256" key="6">
    <source>
        <dbReference type="ARBA" id="ARBA00005159"/>
    </source>
</evidence>
<comment type="similarity">
    <text evidence="7">Belongs to the CobU/CobP family.</text>
</comment>
<dbReference type="PANTHER" id="PTHR34848">
    <property type="match status" value="1"/>
</dbReference>
<evidence type="ECO:0000256" key="4">
    <source>
        <dbReference type="ARBA" id="ARBA00003889"/>
    </source>
</evidence>
<dbReference type="UniPathway" id="UPA00148">
    <property type="reaction ID" value="UER00236"/>
</dbReference>
<comment type="catalytic activity">
    <reaction evidence="3">
        <text>adenosylcob(III)inamide + GTP = adenosylcob(III)inamide phosphate + GDP + H(+)</text>
        <dbReference type="Rhea" id="RHEA:15765"/>
        <dbReference type="ChEBI" id="CHEBI:2480"/>
        <dbReference type="ChEBI" id="CHEBI:15378"/>
        <dbReference type="ChEBI" id="CHEBI:37565"/>
        <dbReference type="ChEBI" id="CHEBI:58189"/>
        <dbReference type="ChEBI" id="CHEBI:58502"/>
        <dbReference type="EC" id="2.7.1.156"/>
    </reaction>
</comment>
<feature type="binding site" evidence="19">
    <location>
        <position position="63"/>
    </location>
    <ligand>
        <name>GTP</name>
        <dbReference type="ChEBI" id="CHEBI:37565"/>
    </ligand>
</feature>
<evidence type="ECO:0000256" key="2">
    <source>
        <dbReference type="ARBA" id="ARBA00000711"/>
    </source>
</evidence>
<feature type="binding site" evidence="19">
    <location>
        <begin position="52"/>
        <end position="55"/>
    </location>
    <ligand>
        <name>GTP</name>
        <dbReference type="ChEBI" id="CHEBI:37565"/>
    </ligand>
</feature>
<dbReference type="CDD" id="cd00544">
    <property type="entry name" value="CobU"/>
    <property type="match status" value="1"/>
</dbReference>
<feature type="binding site" evidence="19">
    <location>
        <position position="90"/>
    </location>
    <ligand>
        <name>GTP</name>
        <dbReference type="ChEBI" id="CHEBI:37565"/>
    </ligand>
</feature>
<evidence type="ECO:0000256" key="1">
    <source>
        <dbReference type="ARBA" id="ARBA00000312"/>
    </source>
</evidence>
<dbReference type="EC" id="2.7.7.62" evidence="9"/>
<evidence type="ECO:0000256" key="8">
    <source>
        <dbReference type="ARBA" id="ARBA00012016"/>
    </source>
</evidence>
<comment type="function">
    <text evidence="4">Catalyzes ATP-dependent phosphorylation of adenosylcobinamide and addition of GMP to adenosylcobinamide phosphate.</text>
</comment>
<keyword evidence="21" id="KW-1185">Reference proteome</keyword>
<name>A0A1J1DRK4_9BACT</name>
<dbReference type="InterPro" id="IPR003203">
    <property type="entry name" value="CobU/CobP"/>
</dbReference>
<evidence type="ECO:0000256" key="13">
    <source>
        <dbReference type="ARBA" id="ARBA00022777"/>
    </source>
</evidence>
<keyword evidence="15 19" id="KW-0342">GTP-binding</keyword>
<dbReference type="KEGG" id="dtr:RSDT_0962"/>
<organism evidence="20 21">
    <name type="scientific">Candidatus Desulfovibrio trichonymphae</name>
    <dbReference type="NCBI Taxonomy" id="1725232"/>
    <lineage>
        <taxon>Bacteria</taxon>
        <taxon>Pseudomonadati</taxon>
        <taxon>Thermodesulfobacteriota</taxon>
        <taxon>Desulfovibrionia</taxon>
        <taxon>Desulfovibrionales</taxon>
        <taxon>Desulfovibrionaceae</taxon>
        <taxon>Desulfovibrio</taxon>
    </lineage>
</organism>
<gene>
    <name evidence="20" type="primary">cobU</name>
    <name evidence="20" type="ORF">RSDT_0962</name>
</gene>
<dbReference type="Pfam" id="PF02283">
    <property type="entry name" value="CobU"/>
    <property type="match status" value="1"/>
</dbReference>
<keyword evidence="13 20" id="KW-0418">Kinase</keyword>
<dbReference type="GO" id="GO:0043752">
    <property type="term" value="F:adenosylcobinamide kinase activity"/>
    <property type="evidence" value="ECO:0007669"/>
    <property type="project" value="UniProtKB-EC"/>
</dbReference>
<proteinExistence type="inferred from homology"/>
<keyword evidence="20" id="KW-0548">Nucleotidyltransferase</keyword>
<evidence type="ECO:0000256" key="15">
    <source>
        <dbReference type="ARBA" id="ARBA00023134"/>
    </source>
</evidence>
<evidence type="ECO:0000256" key="9">
    <source>
        <dbReference type="ARBA" id="ARBA00012523"/>
    </source>
</evidence>
<comment type="pathway">
    <text evidence="6">Cofactor biosynthesis; adenosylcobalamin biosynthesis; adenosylcobalamin from cob(II)yrinate a,c-diamide: step 5/7.</text>
</comment>
<dbReference type="EC" id="2.7.1.156" evidence="8"/>
<keyword evidence="12 19" id="KW-0547">Nucleotide-binding</keyword>
<evidence type="ECO:0000256" key="17">
    <source>
        <dbReference type="ARBA" id="ARBA00030571"/>
    </source>
</evidence>
<dbReference type="GO" id="GO:0005524">
    <property type="term" value="F:ATP binding"/>
    <property type="evidence" value="ECO:0007669"/>
    <property type="project" value="UniProtKB-KW"/>
</dbReference>
<dbReference type="GO" id="GO:0009236">
    <property type="term" value="P:cobalamin biosynthetic process"/>
    <property type="evidence" value="ECO:0007669"/>
    <property type="project" value="UniProtKB-UniPathway"/>
</dbReference>
<dbReference type="InterPro" id="IPR027417">
    <property type="entry name" value="P-loop_NTPase"/>
</dbReference>
<evidence type="ECO:0000256" key="5">
    <source>
        <dbReference type="ARBA" id="ARBA00004692"/>
    </source>
</evidence>
<evidence type="ECO:0000256" key="10">
    <source>
        <dbReference type="ARBA" id="ARBA00022573"/>
    </source>
</evidence>
<dbReference type="Gene3D" id="3.40.50.300">
    <property type="entry name" value="P-loop containing nucleotide triphosphate hydrolases"/>
    <property type="match status" value="1"/>
</dbReference>
<dbReference type="Proteomes" id="UP000242645">
    <property type="component" value="Chromosome"/>
</dbReference>
<evidence type="ECO:0000256" key="11">
    <source>
        <dbReference type="ARBA" id="ARBA00022679"/>
    </source>
</evidence>
<dbReference type="PIRSF" id="PIRSF006135">
    <property type="entry name" value="CobU"/>
    <property type="match status" value="1"/>
</dbReference>
<evidence type="ECO:0000256" key="18">
    <source>
        <dbReference type="PIRSR" id="PIRSR006135-1"/>
    </source>
</evidence>
<protein>
    <recommendedName>
        <fullName evidence="16">Adenosylcobinamide kinase</fullName>
        <ecNumber evidence="8">2.7.1.156</ecNumber>
        <ecNumber evidence="9">2.7.7.62</ecNumber>
    </recommendedName>
    <alternativeName>
        <fullName evidence="17">Adenosylcobinamide-phosphate guanylyltransferase</fullName>
    </alternativeName>
</protein>
<dbReference type="EMBL" id="AP017368">
    <property type="protein sequence ID" value="BAV92474.1"/>
    <property type="molecule type" value="Genomic_DNA"/>
</dbReference>
<evidence type="ECO:0000256" key="19">
    <source>
        <dbReference type="PIRSR" id="PIRSR006135-2"/>
    </source>
</evidence>